<dbReference type="EMBL" id="MU167210">
    <property type="protein sequence ID" value="KAG0152031.1"/>
    <property type="molecule type" value="Genomic_DNA"/>
</dbReference>
<proteinExistence type="predicted"/>
<dbReference type="OrthoDB" id="2246127at2759"/>
<dbReference type="Proteomes" id="UP000886653">
    <property type="component" value="Unassembled WGS sequence"/>
</dbReference>
<dbReference type="PANTHER" id="PTHR31912">
    <property type="entry name" value="IP13529P"/>
    <property type="match status" value="1"/>
</dbReference>
<accession>A0A9P6TGQ8</accession>
<dbReference type="AlphaFoldDB" id="A0A9P6TGQ8"/>
<feature type="non-terminal residue" evidence="1">
    <location>
        <position position="1"/>
    </location>
</feature>
<dbReference type="PANTHER" id="PTHR31912:SF34">
    <property type="entry name" value="NOTOCHORD-RELATED PROTEIN"/>
    <property type="match status" value="1"/>
</dbReference>
<gene>
    <name evidence="1" type="ORF">CROQUDRAFT_36055</name>
</gene>
<evidence type="ECO:0000313" key="1">
    <source>
        <dbReference type="EMBL" id="KAG0152031.1"/>
    </source>
</evidence>
<comment type="caution">
    <text evidence="1">The sequence shown here is derived from an EMBL/GenBank/DDBJ whole genome shotgun (WGS) entry which is preliminary data.</text>
</comment>
<sequence length="465" mass="52665">HVPLTLYSDDTFGNVSKKFNQHMCIYCTLSGLPPKLTDQEFNVHPLACSNIASALEIADQIIKEVNCLTCRGFIGSDAALNEEVLVIPWILCHLHCQDILLGDSPMHAEITNTTNPAGMLNPCHMCNLTVESKSWKQSETYVHQFVGVDSMGDQVCALHGLHRALGQLETLTDSLNLEFVNNIYEIHWKNKKQKDKSKHTPAGEIVKLCQDIEALYGVHIYNPFLCLLAFNGHHNTPIESLHVVYLLTVAKYFYRYAVENIPENQTTVFIGQWEAFNISGLAIDQVQVGSMVKYANSLLDKEFQVVLQVAAFVLFNHIEEDHRVVWETLGHLAPYIFQTLILNKDKYMTELKTLINQFLQLLNRILARWTNKPIFCILIHLGMSVKFFGPPSLFSTQTFENYNTITHKASVNSNQQAPGCNISDTSNNGQLMRVLMTGTEFWDATLQRQLQVGPCVRALWSHKEI</sequence>
<organism evidence="1 2">
    <name type="scientific">Cronartium quercuum f. sp. fusiforme G11</name>
    <dbReference type="NCBI Taxonomy" id="708437"/>
    <lineage>
        <taxon>Eukaryota</taxon>
        <taxon>Fungi</taxon>
        <taxon>Dikarya</taxon>
        <taxon>Basidiomycota</taxon>
        <taxon>Pucciniomycotina</taxon>
        <taxon>Pucciniomycetes</taxon>
        <taxon>Pucciniales</taxon>
        <taxon>Coleosporiaceae</taxon>
        <taxon>Cronartium</taxon>
    </lineage>
</organism>
<reference evidence="1" key="1">
    <citation type="submission" date="2013-11" db="EMBL/GenBank/DDBJ databases">
        <title>Genome sequence of the fusiform rust pathogen reveals effectors for host alternation and coevolution with pine.</title>
        <authorList>
            <consortium name="DOE Joint Genome Institute"/>
            <person name="Smith K."/>
            <person name="Pendleton A."/>
            <person name="Kubisiak T."/>
            <person name="Anderson C."/>
            <person name="Salamov A."/>
            <person name="Aerts A."/>
            <person name="Riley R."/>
            <person name="Clum A."/>
            <person name="Lindquist E."/>
            <person name="Ence D."/>
            <person name="Campbell M."/>
            <person name="Kronenberg Z."/>
            <person name="Feau N."/>
            <person name="Dhillon B."/>
            <person name="Hamelin R."/>
            <person name="Burleigh J."/>
            <person name="Smith J."/>
            <person name="Yandell M."/>
            <person name="Nelson C."/>
            <person name="Grigoriev I."/>
            <person name="Davis J."/>
        </authorList>
    </citation>
    <scope>NUCLEOTIDE SEQUENCE</scope>
    <source>
        <strain evidence="1">G11</strain>
    </source>
</reference>
<keyword evidence="2" id="KW-1185">Reference proteome</keyword>
<protein>
    <submittedName>
        <fullName evidence="1">Uncharacterized protein</fullName>
    </submittedName>
</protein>
<name>A0A9P6TGQ8_9BASI</name>
<evidence type="ECO:0000313" key="2">
    <source>
        <dbReference type="Proteomes" id="UP000886653"/>
    </source>
</evidence>